<dbReference type="Pfam" id="PF12729">
    <property type="entry name" value="4HB_MCP_1"/>
    <property type="match status" value="1"/>
</dbReference>
<organism evidence="8 9">
    <name type="scientific">Burkholderia plantarii</name>
    <dbReference type="NCBI Taxonomy" id="41899"/>
    <lineage>
        <taxon>Bacteria</taxon>
        <taxon>Pseudomonadati</taxon>
        <taxon>Pseudomonadota</taxon>
        <taxon>Betaproteobacteria</taxon>
        <taxon>Burkholderiales</taxon>
        <taxon>Burkholderiaceae</taxon>
        <taxon>Burkholderia</taxon>
    </lineage>
</organism>
<dbReference type="InterPro" id="IPR004089">
    <property type="entry name" value="MCPsignal_dom"/>
</dbReference>
<dbReference type="GO" id="GO:0004888">
    <property type="term" value="F:transmembrane signaling receptor activity"/>
    <property type="evidence" value="ECO:0007669"/>
    <property type="project" value="InterPro"/>
</dbReference>
<accession>A0A0B6RYA4</accession>
<proteinExistence type="inferred from homology"/>
<protein>
    <submittedName>
        <fullName evidence="8">Histidine kinase, HAMP region</fullName>
    </submittedName>
</protein>
<keyword evidence="9" id="KW-1185">Reference proteome</keyword>
<reference evidence="9" key="1">
    <citation type="submission" date="2011-03" db="EMBL/GenBank/DDBJ databases">
        <authorList>
            <person name="Voget S."/>
            <person name="Streit W.R."/>
            <person name="Jaeger K.E."/>
            <person name="Daniel R."/>
        </authorList>
    </citation>
    <scope>NUCLEOTIDE SEQUENCE [LARGE SCALE GENOMIC DNA]</scope>
    <source>
        <strain evidence="9">PG1</strain>
    </source>
</reference>
<dbReference type="Gene3D" id="1.10.287.950">
    <property type="entry name" value="Methyl-accepting chemotaxis protein"/>
    <property type="match status" value="1"/>
</dbReference>
<dbReference type="KEGG" id="bgp:BGL_1c15440"/>
<dbReference type="GO" id="GO:0006935">
    <property type="term" value="P:chemotaxis"/>
    <property type="evidence" value="ECO:0007669"/>
    <property type="project" value="InterPro"/>
</dbReference>
<keyword evidence="6" id="KW-1133">Transmembrane helix</keyword>
<evidence type="ECO:0000313" key="8">
    <source>
        <dbReference type="EMBL" id="AJK46060.1"/>
    </source>
</evidence>
<dbReference type="KEGG" id="bpla:bpln_1g15160"/>
<dbReference type="HOGENOM" id="CLU_000445_107_16_4"/>
<evidence type="ECO:0000259" key="7">
    <source>
        <dbReference type="PROSITE" id="PS50111"/>
    </source>
</evidence>
<dbReference type="InterPro" id="IPR004090">
    <property type="entry name" value="Chemotax_Me-accpt_rcpt"/>
</dbReference>
<dbReference type="OrthoDB" id="9795078at2"/>
<dbReference type="GO" id="GO:0007165">
    <property type="term" value="P:signal transduction"/>
    <property type="evidence" value="ECO:0007669"/>
    <property type="project" value="UniProtKB-KW"/>
</dbReference>
<dbReference type="Proteomes" id="UP000031838">
    <property type="component" value="Chromosome 1"/>
</dbReference>
<comment type="subcellular location">
    <subcellularLocation>
        <location evidence="1">Membrane</location>
    </subcellularLocation>
</comment>
<dbReference type="SMART" id="SM00283">
    <property type="entry name" value="MA"/>
    <property type="match status" value="1"/>
</dbReference>
<evidence type="ECO:0000256" key="2">
    <source>
        <dbReference type="ARBA" id="ARBA00022481"/>
    </source>
</evidence>
<dbReference type="FunFam" id="1.10.287.950:FF:000001">
    <property type="entry name" value="Methyl-accepting chemotaxis sensory transducer"/>
    <property type="match status" value="1"/>
</dbReference>
<keyword evidence="2" id="KW-0488">Methylation</keyword>
<name>A0A0B6RYA4_BURPL</name>
<dbReference type="GO" id="GO:0016301">
    <property type="term" value="F:kinase activity"/>
    <property type="evidence" value="ECO:0007669"/>
    <property type="project" value="UniProtKB-KW"/>
</dbReference>
<dbReference type="InterPro" id="IPR051310">
    <property type="entry name" value="MCP_chemotaxis"/>
</dbReference>
<feature type="transmembrane region" description="Helical" evidence="6">
    <location>
        <begin position="49"/>
        <end position="69"/>
    </location>
</feature>
<dbReference type="EMBL" id="CP002580">
    <property type="protein sequence ID" value="AJK46060.1"/>
    <property type="molecule type" value="Genomic_DNA"/>
</dbReference>
<feature type="transmembrane region" description="Helical" evidence="6">
    <location>
        <begin position="229"/>
        <end position="252"/>
    </location>
</feature>
<keyword evidence="6" id="KW-0472">Membrane</keyword>
<dbReference type="PRINTS" id="PR00260">
    <property type="entry name" value="CHEMTRNSDUCR"/>
</dbReference>
<keyword evidence="8" id="KW-0418">Kinase</keyword>
<dbReference type="Pfam" id="PF00015">
    <property type="entry name" value="MCPsignal"/>
    <property type="match status" value="1"/>
</dbReference>
<keyword evidence="4" id="KW-0807">Transducer</keyword>
<dbReference type="InterPro" id="IPR024478">
    <property type="entry name" value="HlyB_4HB_MCP"/>
</dbReference>
<reference evidence="8 9" key="2">
    <citation type="journal article" date="2016" name="Appl. Microbiol. Biotechnol.">
        <title>Mutations improving production and secretion of extracellular lipase by Burkholderia glumae PG1.</title>
        <authorList>
            <person name="Knapp A."/>
            <person name="Voget S."/>
            <person name="Gao R."/>
            <person name="Zaburannyi N."/>
            <person name="Krysciak D."/>
            <person name="Breuer M."/>
            <person name="Hauer B."/>
            <person name="Streit W.R."/>
            <person name="Muller R."/>
            <person name="Daniel R."/>
            <person name="Jaeger K.E."/>
        </authorList>
    </citation>
    <scope>NUCLEOTIDE SEQUENCE [LARGE SCALE GENOMIC DNA]</scope>
    <source>
        <strain evidence="8 9">PG1</strain>
    </source>
</reference>
<evidence type="ECO:0000256" key="1">
    <source>
        <dbReference type="ARBA" id="ARBA00004370"/>
    </source>
</evidence>
<dbReference type="PROSITE" id="PS50111">
    <property type="entry name" value="CHEMOTAXIS_TRANSDUC_2"/>
    <property type="match status" value="1"/>
</dbReference>
<keyword evidence="6" id="KW-0812">Transmembrane</keyword>
<dbReference type="PANTHER" id="PTHR43531">
    <property type="entry name" value="PROTEIN ICFG"/>
    <property type="match status" value="1"/>
</dbReference>
<evidence type="ECO:0000256" key="6">
    <source>
        <dbReference type="SAM" id="Phobius"/>
    </source>
</evidence>
<gene>
    <name evidence="8" type="ORF">BGL_1c15440</name>
</gene>
<evidence type="ECO:0000313" key="9">
    <source>
        <dbReference type="Proteomes" id="UP000031838"/>
    </source>
</evidence>
<feature type="domain" description="Methyl-accepting transducer" evidence="7">
    <location>
        <begin position="313"/>
        <end position="542"/>
    </location>
</feature>
<evidence type="ECO:0000256" key="4">
    <source>
        <dbReference type="PROSITE-ProRule" id="PRU00284"/>
    </source>
</evidence>
<evidence type="ECO:0000256" key="3">
    <source>
        <dbReference type="ARBA" id="ARBA00029447"/>
    </source>
</evidence>
<dbReference type="PANTHER" id="PTHR43531:SF14">
    <property type="entry name" value="METHYL-ACCEPTING CHEMOTAXIS PROTEIN I-RELATED"/>
    <property type="match status" value="1"/>
</dbReference>
<evidence type="ECO:0000256" key="5">
    <source>
        <dbReference type="SAM" id="MobiDB-lite"/>
    </source>
</evidence>
<keyword evidence="8" id="KW-0808">Transferase</keyword>
<dbReference type="SUPFAM" id="SSF58104">
    <property type="entry name" value="Methyl-accepting chemotaxis protein (MCP) signaling domain"/>
    <property type="match status" value="1"/>
</dbReference>
<comment type="similarity">
    <text evidence="3">Belongs to the methyl-accepting chemotaxis (MCP) protein family.</text>
</comment>
<sequence>MMGISLRARPGTDRDTAGAAASAARTHGKRASRRAGGEPARAWSVRTTLYAAFAVVLIGTLAIGLFSLWQISKLDASIGSVYEQGHVASNAAESVRAHLLRASRAQKMLLTATTAKERDDLGNDIEQALTGITTEVTVLQRYTAPAEHSTLDPFTKAVAGWSGHLRDFVTLIKQQPLDLSQMNWQVGTQDVSLLVETGKLEKQVDALVASRGEAAKATRDASTARFHASFLMIAAMTAALIVVAIVIATWVVRRLGVQLGGEPATAKTIAAGIAHGDLSRHVTLSKHDRGSVLHALDEMQRQLAGTVREIAASAEAIASASSEISTGNLDLSQRTEQQAVALERTSSSMSQLTSTVHQNAENARQASALAQNASDVAEQGGSVVSRVVETMNEIDASAKSIRDIIGTIEGIAFQTNILALNAAVEAARAGENGRGFSVVASEVRSLAQRSATAAKEIRQLIGASVERVANGAQLATDAGQTMEEVVRAVRRVTDIIGEISAASTEQSAGIDEIGRAVEQMDAGTQQNAALVEQAAAAARSLDEQAQALKALVGHFRLAA</sequence>
<dbReference type="GO" id="GO:0005886">
    <property type="term" value="C:plasma membrane"/>
    <property type="evidence" value="ECO:0007669"/>
    <property type="project" value="TreeGrafter"/>
</dbReference>
<dbReference type="CDD" id="cd11386">
    <property type="entry name" value="MCP_signal"/>
    <property type="match status" value="1"/>
</dbReference>
<feature type="region of interest" description="Disordered" evidence="5">
    <location>
        <begin position="1"/>
        <end position="38"/>
    </location>
</feature>
<dbReference type="AlphaFoldDB" id="A0A0B6RYA4"/>
<dbReference type="RefSeq" id="WP_042624666.1">
    <property type="nucleotide sequence ID" value="NZ_BSTO01000005.1"/>
</dbReference>